<comment type="caution">
    <text evidence="2">The sequence shown here is derived from an EMBL/GenBank/DDBJ whole genome shotgun (WGS) entry which is preliminary data.</text>
</comment>
<dbReference type="OrthoDB" id="10630708at2759"/>
<keyword evidence="3" id="KW-1185">Reference proteome</keyword>
<name>A0A9K3LV57_9STRA</name>
<accession>A0A9K3LV57</accession>
<feature type="region of interest" description="Disordered" evidence="1">
    <location>
        <begin position="1"/>
        <end position="74"/>
    </location>
</feature>
<organism evidence="2 3">
    <name type="scientific">Nitzschia inconspicua</name>
    <dbReference type="NCBI Taxonomy" id="303405"/>
    <lineage>
        <taxon>Eukaryota</taxon>
        <taxon>Sar</taxon>
        <taxon>Stramenopiles</taxon>
        <taxon>Ochrophyta</taxon>
        <taxon>Bacillariophyta</taxon>
        <taxon>Bacillariophyceae</taxon>
        <taxon>Bacillariophycidae</taxon>
        <taxon>Bacillariales</taxon>
        <taxon>Bacillariaceae</taxon>
        <taxon>Nitzschia</taxon>
    </lineage>
</organism>
<evidence type="ECO:0000313" key="3">
    <source>
        <dbReference type="Proteomes" id="UP000693970"/>
    </source>
</evidence>
<reference evidence="2" key="1">
    <citation type="journal article" date="2021" name="Sci. Rep.">
        <title>Diploid genomic architecture of Nitzschia inconspicua, an elite biomass production diatom.</title>
        <authorList>
            <person name="Oliver A."/>
            <person name="Podell S."/>
            <person name="Pinowska A."/>
            <person name="Traller J.C."/>
            <person name="Smith S.R."/>
            <person name="McClure R."/>
            <person name="Beliaev A."/>
            <person name="Bohutskyi P."/>
            <person name="Hill E.A."/>
            <person name="Rabines A."/>
            <person name="Zheng H."/>
            <person name="Allen L.Z."/>
            <person name="Kuo A."/>
            <person name="Grigoriev I.V."/>
            <person name="Allen A.E."/>
            <person name="Hazlebeck D."/>
            <person name="Allen E.E."/>
        </authorList>
    </citation>
    <scope>NUCLEOTIDE SEQUENCE</scope>
    <source>
        <strain evidence="2">Hildebrandi</strain>
    </source>
</reference>
<reference evidence="2" key="2">
    <citation type="submission" date="2021-04" db="EMBL/GenBank/DDBJ databases">
        <authorList>
            <person name="Podell S."/>
        </authorList>
    </citation>
    <scope>NUCLEOTIDE SEQUENCE</scope>
    <source>
        <strain evidence="2">Hildebrandi</strain>
    </source>
</reference>
<feature type="compositionally biased region" description="Low complexity" evidence="1">
    <location>
        <begin position="34"/>
        <end position="46"/>
    </location>
</feature>
<protein>
    <submittedName>
        <fullName evidence="2">Uncharacterized protein</fullName>
    </submittedName>
</protein>
<gene>
    <name evidence="2" type="ORF">IV203_031595</name>
</gene>
<proteinExistence type="predicted"/>
<dbReference type="Proteomes" id="UP000693970">
    <property type="component" value="Unassembled WGS sequence"/>
</dbReference>
<dbReference type="EMBL" id="JAGRRH010000006">
    <property type="protein sequence ID" value="KAG7368852.1"/>
    <property type="molecule type" value="Genomic_DNA"/>
</dbReference>
<sequence length="221" mass="25476">MSQKNPPHPWHEGPPYGRQQKRNPLPVTAVVERSSSNAGAAKANSCSHHRRRFPRGSAATPQGKPKRSSSRLWQLPEDSIAGYAQWIQEKPEADQTPSERRFLWKYLMRHFGVKRNDRKTRQFVEELQAKPNRTVMEVAFLQQYHKRRQDRKSGSIPVDTVIVWERQPHQHNKQKNSKESSSVSTSGPTNSLRSLRESMEKLGLSFEKLKEPVSGEDTLME</sequence>
<feature type="compositionally biased region" description="Low complexity" evidence="1">
    <location>
        <begin position="179"/>
        <end position="191"/>
    </location>
</feature>
<evidence type="ECO:0000256" key="1">
    <source>
        <dbReference type="SAM" id="MobiDB-lite"/>
    </source>
</evidence>
<evidence type="ECO:0000313" key="2">
    <source>
        <dbReference type="EMBL" id="KAG7368852.1"/>
    </source>
</evidence>
<feature type="region of interest" description="Disordered" evidence="1">
    <location>
        <begin position="164"/>
        <end position="197"/>
    </location>
</feature>
<dbReference type="AlphaFoldDB" id="A0A9K3LV57"/>